<reference evidence="2 3" key="1">
    <citation type="journal article" date="2017" name="PLoS Biol.">
        <title>The sea cucumber genome provides insights into morphological evolution and visceral regeneration.</title>
        <authorList>
            <person name="Zhang X."/>
            <person name="Sun L."/>
            <person name="Yuan J."/>
            <person name="Sun Y."/>
            <person name="Gao Y."/>
            <person name="Zhang L."/>
            <person name="Li S."/>
            <person name="Dai H."/>
            <person name="Hamel J.F."/>
            <person name="Liu C."/>
            <person name="Yu Y."/>
            <person name="Liu S."/>
            <person name="Lin W."/>
            <person name="Guo K."/>
            <person name="Jin S."/>
            <person name="Xu P."/>
            <person name="Storey K.B."/>
            <person name="Huan P."/>
            <person name="Zhang T."/>
            <person name="Zhou Y."/>
            <person name="Zhang J."/>
            <person name="Lin C."/>
            <person name="Li X."/>
            <person name="Xing L."/>
            <person name="Huo D."/>
            <person name="Sun M."/>
            <person name="Wang L."/>
            <person name="Mercier A."/>
            <person name="Li F."/>
            <person name="Yang H."/>
            <person name="Xiang J."/>
        </authorList>
    </citation>
    <scope>NUCLEOTIDE SEQUENCE [LARGE SCALE GENOMIC DNA]</scope>
    <source>
        <strain evidence="2">Shaxun</strain>
        <tissue evidence="2">Muscle</tissue>
    </source>
</reference>
<dbReference type="PANTHER" id="PTHR46534:SF1">
    <property type="entry name" value="IGGFC-BINDING PROTEIN N-TERMINAL DOMAIN-CONTAINING PROTEIN"/>
    <property type="match status" value="1"/>
</dbReference>
<keyword evidence="3" id="KW-1185">Reference proteome</keyword>
<protein>
    <submittedName>
        <fullName evidence="2">Hemagglutinin/hemolysin-related protein</fullName>
    </submittedName>
</protein>
<dbReference type="PANTHER" id="PTHR46534">
    <property type="entry name" value="IGGFC_BINDING DOMAIN-CONTAINING PROTEIN"/>
    <property type="match status" value="1"/>
</dbReference>
<dbReference type="Pfam" id="PF17517">
    <property type="entry name" value="IgGFc_binding"/>
    <property type="match status" value="1"/>
</dbReference>
<organism evidence="2 3">
    <name type="scientific">Stichopus japonicus</name>
    <name type="common">Sea cucumber</name>
    <dbReference type="NCBI Taxonomy" id="307972"/>
    <lineage>
        <taxon>Eukaryota</taxon>
        <taxon>Metazoa</taxon>
        <taxon>Echinodermata</taxon>
        <taxon>Eleutherozoa</taxon>
        <taxon>Echinozoa</taxon>
        <taxon>Holothuroidea</taxon>
        <taxon>Aspidochirotacea</taxon>
        <taxon>Aspidochirotida</taxon>
        <taxon>Stichopodidae</taxon>
        <taxon>Apostichopus</taxon>
    </lineage>
</organism>
<name>A0A2G8KT78_STIJA</name>
<dbReference type="InterPro" id="IPR035234">
    <property type="entry name" value="IgGFc-bd_N"/>
</dbReference>
<evidence type="ECO:0000313" key="2">
    <source>
        <dbReference type="EMBL" id="PIK51206.1"/>
    </source>
</evidence>
<dbReference type="AlphaFoldDB" id="A0A2G8KT78"/>
<evidence type="ECO:0000313" key="3">
    <source>
        <dbReference type="Proteomes" id="UP000230750"/>
    </source>
</evidence>
<dbReference type="OrthoDB" id="10005154at2759"/>
<accession>A0A2G8KT78</accession>
<dbReference type="Proteomes" id="UP000230750">
    <property type="component" value="Unassembled WGS sequence"/>
</dbReference>
<dbReference type="EMBL" id="MRZV01000384">
    <property type="protein sequence ID" value="PIK51206.1"/>
    <property type="molecule type" value="Genomic_DNA"/>
</dbReference>
<comment type="caution">
    <text evidence="2">The sequence shown here is derived from an EMBL/GenBank/DDBJ whole genome shotgun (WGS) entry which is preliminary data.</text>
</comment>
<feature type="domain" description="IgGFc-binding protein N-terminal" evidence="1">
    <location>
        <begin position="170"/>
        <end position="451"/>
    </location>
</feature>
<sequence>MAFHGTLNLPYHDHTEESDISLTPVSPDYHGGGGGGRGCWPGVLCIWRSLQVPALSLKGPRMEQESGYIQFVFAIPSAICASPTVQLFIGSSSAVTNATGRIFFPLDDTIPDIPFELGYNEGHFFHFSLNAVLHEDDLNSKVYTAAAIEADVPIHAYGHHHCTPSTHRSDAFRLLPIEQLGVDYWVLTFQNAGVSQVAITAIDNDTVVKITLDSLMVSTMLNQFETYYLGGMYDPSGMHVQANKPVCVLAGNSLDKSDDVVTNSGDSFYECLIPVSKWSNSYSIVRYPSLEGLSVLRIITPFTDAVINYPDVGVNIISTTGGGVLTDLELNHVTNTSMYFTSAKPFLLAHFTTPRPLLSSGGILSMLYVFSAKQATSSKFTFPIFSLPVDILTAYIHVWIPQGFSFSDLFVNSAITYDWEMIATDIEGFQIAQLSNLNNESYYVIDSNGAFNFSGVIYVSAYKQYYAFPL</sequence>
<proteinExistence type="predicted"/>
<evidence type="ECO:0000259" key="1">
    <source>
        <dbReference type="Pfam" id="PF17517"/>
    </source>
</evidence>
<gene>
    <name evidence="2" type="ORF">BSL78_11923</name>
</gene>